<keyword evidence="3" id="KW-1185">Reference proteome</keyword>
<organism evidence="2 3">
    <name type="scientific">Mucilaginibacter yixingensis</name>
    <dbReference type="NCBI Taxonomy" id="1295612"/>
    <lineage>
        <taxon>Bacteria</taxon>
        <taxon>Pseudomonadati</taxon>
        <taxon>Bacteroidota</taxon>
        <taxon>Sphingobacteriia</taxon>
        <taxon>Sphingobacteriales</taxon>
        <taxon>Sphingobacteriaceae</taxon>
        <taxon>Mucilaginibacter</taxon>
    </lineage>
</organism>
<proteinExistence type="predicted"/>
<gene>
    <name evidence="2" type="ORF">C8P68_10182</name>
</gene>
<evidence type="ECO:0000256" key="1">
    <source>
        <dbReference type="SAM" id="Phobius"/>
    </source>
</evidence>
<dbReference type="EMBL" id="QAOQ01000001">
    <property type="protein sequence ID" value="PTR00854.1"/>
    <property type="molecule type" value="Genomic_DNA"/>
</dbReference>
<dbReference type="Proteomes" id="UP000244168">
    <property type="component" value="Unassembled WGS sequence"/>
</dbReference>
<feature type="transmembrane region" description="Helical" evidence="1">
    <location>
        <begin position="188"/>
        <end position="207"/>
    </location>
</feature>
<feature type="transmembrane region" description="Helical" evidence="1">
    <location>
        <begin position="116"/>
        <end position="136"/>
    </location>
</feature>
<accession>A0A2T5JEN8</accession>
<keyword evidence="1" id="KW-0812">Transmembrane</keyword>
<evidence type="ECO:0000313" key="2">
    <source>
        <dbReference type="EMBL" id="PTR00854.1"/>
    </source>
</evidence>
<dbReference type="AlphaFoldDB" id="A0A2T5JEN8"/>
<feature type="transmembrane region" description="Helical" evidence="1">
    <location>
        <begin position="148"/>
        <end position="168"/>
    </location>
</feature>
<evidence type="ECO:0000313" key="3">
    <source>
        <dbReference type="Proteomes" id="UP000244168"/>
    </source>
</evidence>
<dbReference type="InterPro" id="IPR049713">
    <property type="entry name" value="Pr6Pr-like"/>
</dbReference>
<feature type="transmembrane region" description="Helical" evidence="1">
    <location>
        <begin position="80"/>
        <end position="100"/>
    </location>
</feature>
<sequence length="213" mass="23696">MIGKSAKIFALLIALVVWAGLVLQFSISVPSYLRTGITMPGAIIQIFSFFTIQTNLLVAVCLTGLSVLPKTSWGKFFYRPSVLTAIAVYISIVGLVYAVVLRNTWQPQGLFKTTDFLLHTISPLLYVVFWLVFVSAGSVKWQAMLRWAIFPLAYLVYALVRGAVIGWYPYPFLDVAKLGYERVAVNSLVILVVFLIFSALFIGGSCLRRRITA</sequence>
<reference evidence="2 3" key="1">
    <citation type="submission" date="2018-04" db="EMBL/GenBank/DDBJ databases">
        <title>Genomic Encyclopedia of Archaeal and Bacterial Type Strains, Phase II (KMG-II): from individual species to whole genera.</title>
        <authorList>
            <person name="Goeker M."/>
        </authorList>
    </citation>
    <scope>NUCLEOTIDE SEQUENCE [LARGE SCALE GENOMIC DNA]</scope>
    <source>
        <strain evidence="2 3">DSM 26809</strain>
    </source>
</reference>
<keyword evidence="1" id="KW-0472">Membrane</keyword>
<evidence type="ECO:0008006" key="4">
    <source>
        <dbReference type="Google" id="ProtNLM"/>
    </source>
</evidence>
<name>A0A2T5JEN8_9SPHI</name>
<keyword evidence="1" id="KW-1133">Transmembrane helix</keyword>
<comment type="caution">
    <text evidence="2">The sequence shown here is derived from an EMBL/GenBank/DDBJ whole genome shotgun (WGS) entry which is preliminary data.</text>
</comment>
<feature type="transmembrane region" description="Helical" evidence="1">
    <location>
        <begin position="43"/>
        <end position="68"/>
    </location>
</feature>
<dbReference type="NCBIfam" id="NF038065">
    <property type="entry name" value="Pr6Pr"/>
    <property type="match status" value="1"/>
</dbReference>
<protein>
    <recommendedName>
        <fullName evidence="4">FAR-17a/AIG1-like protein</fullName>
    </recommendedName>
</protein>